<proteinExistence type="predicted"/>
<protein>
    <submittedName>
        <fullName evidence="2">Uncharacterized protein</fullName>
    </submittedName>
</protein>
<evidence type="ECO:0000313" key="2">
    <source>
        <dbReference type="EMBL" id="KAL0418189.1"/>
    </source>
</evidence>
<dbReference type="AlphaFoldDB" id="A0AAW2UMF6"/>
<organism evidence="2">
    <name type="scientific">Sesamum radiatum</name>
    <name type="common">Black benniseed</name>
    <dbReference type="NCBI Taxonomy" id="300843"/>
    <lineage>
        <taxon>Eukaryota</taxon>
        <taxon>Viridiplantae</taxon>
        <taxon>Streptophyta</taxon>
        <taxon>Embryophyta</taxon>
        <taxon>Tracheophyta</taxon>
        <taxon>Spermatophyta</taxon>
        <taxon>Magnoliopsida</taxon>
        <taxon>eudicotyledons</taxon>
        <taxon>Gunneridae</taxon>
        <taxon>Pentapetalae</taxon>
        <taxon>asterids</taxon>
        <taxon>lamiids</taxon>
        <taxon>Lamiales</taxon>
        <taxon>Pedaliaceae</taxon>
        <taxon>Sesamum</taxon>
    </lineage>
</organism>
<gene>
    <name evidence="2" type="ORF">Sradi_1232400</name>
</gene>
<dbReference type="EMBL" id="JACGWJ010000005">
    <property type="protein sequence ID" value="KAL0418189.1"/>
    <property type="molecule type" value="Genomic_DNA"/>
</dbReference>
<accession>A0AAW2UMF6</accession>
<name>A0AAW2UMF6_SESRA</name>
<comment type="caution">
    <text evidence="2">The sequence shown here is derived from an EMBL/GenBank/DDBJ whole genome shotgun (WGS) entry which is preliminary data.</text>
</comment>
<evidence type="ECO:0000256" key="1">
    <source>
        <dbReference type="SAM" id="MobiDB-lite"/>
    </source>
</evidence>
<feature type="region of interest" description="Disordered" evidence="1">
    <location>
        <begin position="1"/>
        <end position="20"/>
    </location>
</feature>
<reference evidence="2" key="1">
    <citation type="submission" date="2020-06" db="EMBL/GenBank/DDBJ databases">
        <authorList>
            <person name="Li T."/>
            <person name="Hu X."/>
            <person name="Zhang T."/>
            <person name="Song X."/>
            <person name="Zhang H."/>
            <person name="Dai N."/>
            <person name="Sheng W."/>
            <person name="Hou X."/>
            <person name="Wei L."/>
        </authorList>
    </citation>
    <scope>NUCLEOTIDE SEQUENCE</scope>
    <source>
        <strain evidence="2">G02</strain>
        <tissue evidence="2">Leaf</tissue>
    </source>
</reference>
<reference evidence="2" key="2">
    <citation type="journal article" date="2024" name="Plant">
        <title>Genomic evolution and insights into agronomic trait innovations of Sesamum species.</title>
        <authorList>
            <person name="Miao H."/>
            <person name="Wang L."/>
            <person name="Qu L."/>
            <person name="Liu H."/>
            <person name="Sun Y."/>
            <person name="Le M."/>
            <person name="Wang Q."/>
            <person name="Wei S."/>
            <person name="Zheng Y."/>
            <person name="Lin W."/>
            <person name="Duan Y."/>
            <person name="Cao H."/>
            <person name="Xiong S."/>
            <person name="Wang X."/>
            <person name="Wei L."/>
            <person name="Li C."/>
            <person name="Ma Q."/>
            <person name="Ju M."/>
            <person name="Zhao R."/>
            <person name="Li G."/>
            <person name="Mu C."/>
            <person name="Tian Q."/>
            <person name="Mei H."/>
            <person name="Zhang T."/>
            <person name="Gao T."/>
            <person name="Zhang H."/>
        </authorList>
    </citation>
    <scope>NUCLEOTIDE SEQUENCE</scope>
    <source>
        <strain evidence="2">G02</strain>
    </source>
</reference>
<sequence>MTLEGAAVERRASQGPEAAVGGVTAAVTGEQFLVVSRDGGVALSNGDRYEKHT</sequence>